<evidence type="ECO:0000256" key="2">
    <source>
        <dbReference type="ARBA" id="ARBA00022490"/>
    </source>
</evidence>
<keyword evidence="2 11" id="KW-0963">Cytoplasm</keyword>
<evidence type="ECO:0000259" key="14">
    <source>
        <dbReference type="Pfam" id="PF24951"/>
    </source>
</evidence>
<dbReference type="InterPro" id="IPR036322">
    <property type="entry name" value="WD40_repeat_dom_sf"/>
</dbReference>
<comment type="subcellular location">
    <subcellularLocation>
        <location evidence="11">Cytoplasm</location>
        <location evidence="11">Cytoskeleton</location>
    </subcellularLocation>
    <subcellularLocation>
        <location evidence="11">Cytoplasm</location>
        <location evidence="11">Cytoskeleton</location>
        <location evidence="11">Spindle pole</location>
    </subcellularLocation>
    <text evidence="11">Localizes to the plus ends of microtubules at the hyphal tip and the mitotic spindle poles.</text>
</comment>
<dbReference type="PIRSF" id="PIRSF037647">
    <property type="entry name" value="Dynein_regulator_Lis1"/>
    <property type="match status" value="1"/>
</dbReference>
<dbReference type="PROSITE" id="PS00678">
    <property type="entry name" value="WD_REPEATS_1"/>
    <property type="match status" value="1"/>
</dbReference>
<keyword evidence="9 11" id="KW-0206">Cytoskeleton</keyword>
<evidence type="ECO:0000256" key="3">
    <source>
        <dbReference type="ARBA" id="ARBA00022574"/>
    </source>
</evidence>
<feature type="repeat" description="WD" evidence="12">
    <location>
        <begin position="195"/>
        <end position="237"/>
    </location>
</feature>
<feature type="repeat" description="WD" evidence="12">
    <location>
        <begin position="342"/>
        <end position="383"/>
    </location>
</feature>
<name>A0A9W9V6D0_9EURO</name>
<keyword evidence="8 11" id="KW-0175">Coiled coil</keyword>
<comment type="subunit">
    <text evidence="11">Self-associates. Interacts with nudE and dynein.</text>
</comment>
<dbReference type="GO" id="GO:0051012">
    <property type="term" value="P:microtubule sliding"/>
    <property type="evidence" value="ECO:0007669"/>
    <property type="project" value="UniProtKB-UniRule"/>
</dbReference>
<dbReference type="PRINTS" id="PR00320">
    <property type="entry name" value="GPROTEINBRPT"/>
</dbReference>
<keyword evidence="10 11" id="KW-0131">Cell cycle</keyword>
<dbReference type="SMART" id="SM00320">
    <property type="entry name" value="WD40"/>
    <property type="match status" value="7"/>
</dbReference>
<accession>A0A9W9V6D0</accession>
<dbReference type="InterPro" id="IPR019775">
    <property type="entry name" value="WD40_repeat_CS"/>
</dbReference>
<keyword evidence="5 11" id="KW-0493">Microtubule</keyword>
<dbReference type="EMBL" id="JAPZBS010000005">
    <property type="protein sequence ID" value="KAJ5370407.1"/>
    <property type="molecule type" value="Genomic_DNA"/>
</dbReference>
<dbReference type="Pfam" id="PF00400">
    <property type="entry name" value="WD40"/>
    <property type="match status" value="6"/>
</dbReference>
<dbReference type="InterPro" id="IPR037190">
    <property type="entry name" value="LIS1_N"/>
</dbReference>
<evidence type="ECO:0000256" key="12">
    <source>
        <dbReference type="PROSITE-ProRule" id="PRU00221"/>
    </source>
</evidence>
<keyword evidence="7 11" id="KW-0498">Mitosis</keyword>
<dbReference type="PANTHER" id="PTHR19848:SF8">
    <property type="entry name" value="F-BOX AND WD REPEAT DOMAIN CONTAINING 7"/>
    <property type="match status" value="1"/>
</dbReference>
<comment type="similarity">
    <text evidence="11">Belongs to the WD repeat LIS1/nudF family.</text>
</comment>
<evidence type="ECO:0000256" key="5">
    <source>
        <dbReference type="ARBA" id="ARBA00022701"/>
    </source>
</evidence>
<evidence type="ECO:0000256" key="7">
    <source>
        <dbReference type="ARBA" id="ARBA00022776"/>
    </source>
</evidence>
<dbReference type="PROSITE" id="PS50082">
    <property type="entry name" value="WD_REPEATS_2"/>
    <property type="match status" value="6"/>
</dbReference>
<gene>
    <name evidence="11" type="primary">nudF</name>
    <name evidence="11" type="synonym">lis1</name>
    <name evidence="15" type="ORF">N7496_006499</name>
</gene>
<dbReference type="InterPro" id="IPR001680">
    <property type="entry name" value="WD40_rpt"/>
</dbReference>
<feature type="repeat" description="WD" evidence="12">
    <location>
        <begin position="319"/>
        <end position="335"/>
    </location>
</feature>
<dbReference type="OrthoDB" id="10264588at2759"/>
<evidence type="ECO:0000256" key="4">
    <source>
        <dbReference type="ARBA" id="ARBA00022618"/>
    </source>
</evidence>
<dbReference type="HAMAP" id="MF_03141">
    <property type="entry name" value="lis1"/>
    <property type="match status" value="1"/>
</dbReference>
<evidence type="ECO:0000313" key="16">
    <source>
        <dbReference type="Proteomes" id="UP001147782"/>
    </source>
</evidence>
<organism evidence="15 16">
    <name type="scientific">Penicillium cataractarum</name>
    <dbReference type="NCBI Taxonomy" id="2100454"/>
    <lineage>
        <taxon>Eukaryota</taxon>
        <taxon>Fungi</taxon>
        <taxon>Dikarya</taxon>
        <taxon>Ascomycota</taxon>
        <taxon>Pezizomycotina</taxon>
        <taxon>Eurotiomycetes</taxon>
        <taxon>Eurotiomycetidae</taxon>
        <taxon>Eurotiales</taxon>
        <taxon>Aspergillaceae</taxon>
        <taxon>Penicillium</taxon>
    </lineage>
</organism>
<dbReference type="PROSITE" id="PS50294">
    <property type="entry name" value="WD_REPEATS_REGION"/>
    <property type="match status" value="4"/>
</dbReference>
<reference evidence="15" key="1">
    <citation type="submission" date="2022-11" db="EMBL/GenBank/DDBJ databases">
        <authorList>
            <person name="Petersen C."/>
        </authorList>
    </citation>
    <scope>NUCLEOTIDE SEQUENCE</scope>
    <source>
        <strain evidence="15">IBT 29864</strain>
    </source>
</reference>
<evidence type="ECO:0000313" key="15">
    <source>
        <dbReference type="EMBL" id="KAJ5370407.1"/>
    </source>
</evidence>
<keyword evidence="6" id="KW-0677">Repeat</keyword>
<dbReference type="Gene3D" id="1.20.960.30">
    <property type="match status" value="1"/>
</dbReference>
<dbReference type="SUPFAM" id="SSF109925">
    <property type="entry name" value="Lissencephaly-1 protein (Lis-1, PAF-AH alpha) N-terminal domain"/>
    <property type="match status" value="1"/>
</dbReference>
<dbReference type="CDD" id="cd00200">
    <property type="entry name" value="WD40"/>
    <property type="match status" value="1"/>
</dbReference>
<evidence type="ECO:0000256" key="10">
    <source>
        <dbReference type="ARBA" id="ARBA00023306"/>
    </source>
</evidence>
<feature type="region of interest" description="Disordered" evidence="13">
    <location>
        <begin position="82"/>
        <end position="102"/>
    </location>
</feature>
<proteinExistence type="inferred from homology"/>
<dbReference type="Proteomes" id="UP001147782">
    <property type="component" value="Unassembled WGS sequence"/>
</dbReference>
<dbReference type="GO" id="GO:0070840">
    <property type="term" value="F:dynein complex binding"/>
    <property type="evidence" value="ECO:0007669"/>
    <property type="project" value="UniProtKB-UniRule"/>
</dbReference>
<dbReference type="FunFam" id="2.130.10.10:FF:000342">
    <property type="entry name" value="Nuclear distribution protein PAC1"/>
    <property type="match status" value="1"/>
</dbReference>
<dbReference type="GO" id="GO:0005737">
    <property type="term" value="C:cytoplasm"/>
    <property type="evidence" value="ECO:0007669"/>
    <property type="project" value="UniProtKB-UniRule"/>
</dbReference>
<dbReference type="GO" id="GO:0005875">
    <property type="term" value="C:microtubule associated complex"/>
    <property type="evidence" value="ECO:0007669"/>
    <property type="project" value="UniProtKB-UniRule"/>
</dbReference>
<dbReference type="SUPFAM" id="SSF50978">
    <property type="entry name" value="WD40 repeat-like"/>
    <property type="match status" value="1"/>
</dbReference>
<keyword evidence="3 12" id="KW-0853">WD repeat</keyword>
<reference evidence="15" key="2">
    <citation type="journal article" date="2023" name="IMA Fungus">
        <title>Comparative genomic study of the Penicillium genus elucidates a diverse pangenome and 15 lateral gene transfer events.</title>
        <authorList>
            <person name="Petersen C."/>
            <person name="Sorensen T."/>
            <person name="Nielsen M.R."/>
            <person name="Sondergaard T.E."/>
            <person name="Sorensen J.L."/>
            <person name="Fitzpatrick D.A."/>
            <person name="Frisvad J.C."/>
            <person name="Nielsen K.L."/>
        </authorList>
    </citation>
    <scope>NUCLEOTIDE SEQUENCE</scope>
    <source>
        <strain evidence="15">IBT 29864</strain>
    </source>
</reference>
<evidence type="ECO:0000256" key="1">
    <source>
        <dbReference type="ARBA" id="ARBA00022448"/>
    </source>
</evidence>
<dbReference type="GO" id="GO:0000132">
    <property type="term" value="P:establishment of mitotic spindle orientation"/>
    <property type="evidence" value="ECO:0007669"/>
    <property type="project" value="UniProtKB-UniRule"/>
</dbReference>
<feature type="domain" description="PAC1-like LisH-like dimerisation" evidence="14">
    <location>
        <begin position="8"/>
        <end position="40"/>
    </location>
</feature>
<comment type="caution">
    <text evidence="15">The sequence shown here is derived from an EMBL/GenBank/DDBJ whole genome shotgun (WGS) entry which is preliminary data.</text>
</comment>
<keyword evidence="4 11" id="KW-0132">Cell division</keyword>
<dbReference type="GO" id="GO:0005874">
    <property type="term" value="C:microtubule"/>
    <property type="evidence" value="ECO:0007669"/>
    <property type="project" value="UniProtKB-KW"/>
</dbReference>
<dbReference type="InterPro" id="IPR017252">
    <property type="entry name" value="Dynein_regulator_LIS1"/>
</dbReference>
<dbReference type="InterPro" id="IPR056795">
    <property type="entry name" value="PAC1-like_LisH-like_dom"/>
</dbReference>
<protein>
    <recommendedName>
        <fullName evidence="11">Nuclear distribution protein nudF</fullName>
    </recommendedName>
    <alternativeName>
        <fullName evidence="11">Lissencephaly-1 homolog</fullName>
        <shortName evidence="11">LIS-1</shortName>
    </alternativeName>
</protein>
<dbReference type="InterPro" id="IPR020472">
    <property type="entry name" value="WD40_PAC1"/>
</dbReference>
<evidence type="ECO:0000256" key="9">
    <source>
        <dbReference type="ARBA" id="ARBA00023212"/>
    </source>
</evidence>
<keyword evidence="1 11" id="KW-0813">Transport</keyword>
<evidence type="ECO:0000256" key="8">
    <source>
        <dbReference type="ARBA" id="ARBA00023054"/>
    </source>
</evidence>
<keyword evidence="16" id="KW-1185">Reference proteome</keyword>
<evidence type="ECO:0000256" key="11">
    <source>
        <dbReference type="HAMAP-Rule" id="MF_03141"/>
    </source>
</evidence>
<dbReference type="PANTHER" id="PTHR19848">
    <property type="entry name" value="WD40 REPEAT PROTEIN"/>
    <property type="match status" value="1"/>
</dbReference>
<evidence type="ECO:0000256" key="6">
    <source>
        <dbReference type="ARBA" id="ARBA00022737"/>
    </source>
</evidence>
<sequence length="434" mass="48237">MSVLTKSQATELHKAMIGYLSLLNASKCVAVLQEELQLKEPLPNEKVKKYARILERKWTKVSMLQKQIIRLELEKDRLQSQLESSSKAMTRPNRDPDKWLPSDPAYTLESHRAAVTCIAFHPMYSTLASGSEDCTIKIWDWENGELERTLKGHSRSVTDLDFGGQKGNELLASSSDDLTIKIWDPTNDYTNIRTLSGHDRCVTAVRFLRSGGNRLVSASRDASIRIWDVATGYCTRTIYSHGDWICSLSPSIDGRYLVTGGRGQAATIWDVASGEARSFLRGHDNHIECCVFAPPASYKYLAALGGLKVVPSVGGHAEFVATGARDNSVNLWDVRGRLIKTLIGHDSWVRDLTFHPGGRYLLSVGDDCTVRCWDLSQNGRLVKTIDKAHRRFVNCIRWAPELINPEANEGKCATIGLRCVVGTASADGGIRIFK</sequence>
<feature type="repeat" description="WD" evidence="12">
    <location>
        <begin position="108"/>
        <end position="149"/>
    </location>
</feature>
<dbReference type="GO" id="GO:0051301">
    <property type="term" value="P:cell division"/>
    <property type="evidence" value="ECO:0007669"/>
    <property type="project" value="UniProtKB-KW"/>
</dbReference>
<dbReference type="AlphaFoldDB" id="A0A9W9V6D0"/>
<feature type="repeat" description="WD" evidence="12">
    <location>
        <begin position="238"/>
        <end position="279"/>
    </location>
</feature>
<dbReference type="Gene3D" id="2.130.10.10">
    <property type="entry name" value="YVTN repeat-like/Quinoprotein amine dehydrogenase"/>
    <property type="match status" value="1"/>
</dbReference>
<feature type="repeat" description="WD" evidence="12">
    <location>
        <begin position="150"/>
        <end position="184"/>
    </location>
</feature>
<dbReference type="GO" id="GO:0000922">
    <property type="term" value="C:spindle pole"/>
    <property type="evidence" value="ECO:0007669"/>
    <property type="project" value="UniProtKB-SubCell"/>
</dbReference>
<dbReference type="Pfam" id="PF24951">
    <property type="entry name" value="LisH_PAC1"/>
    <property type="match status" value="1"/>
</dbReference>
<evidence type="ECO:0000256" key="13">
    <source>
        <dbReference type="SAM" id="MobiDB-lite"/>
    </source>
</evidence>
<comment type="function">
    <text evidence="11">Positively regulates the activity of the minus-end directed microtubule motor protein dynein. May enhance dynein-mediated microtubule sliding by targeting dynein to the microtubule plus end. Required for nuclear migration during vegetative growth as well as development. Required for retrograde early endosome (EE) transport from the hyphal tip. Required for localization of dynein to the mitotic spindle poles. Recruits additional proteins to the dynein complex at SPBs.</text>
</comment>
<dbReference type="InterPro" id="IPR015943">
    <property type="entry name" value="WD40/YVTN_repeat-like_dom_sf"/>
</dbReference>